<keyword evidence="4" id="KW-0949">S-adenosyl-L-methionine</keyword>
<dbReference type="InterPro" id="IPR003333">
    <property type="entry name" value="CMAS"/>
</dbReference>
<dbReference type="GO" id="GO:0008168">
    <property type="term" value="F:methyltransferase activity"/>
    <property type="evidence" value="ECO:0007669"/>
    <property type="project" value="UniProtKB-KW"/>
</dbReference>
<dbReference type="Gene3D" id="3.40.50.150">
    <property type="entry name" value="Vaccinia Virus protein VP39"/>
    <property type="match status" value="1"/>
</dbReference>
<gene>
    <name evidence="6" type="ORF">D3H34_16995</name>
</gene>
<dbReference type="PANTHER" id="PTHR43667:SF1">
    <property type="entry name" value="CYCLOPROPANE-FATTY-ACYL-PHOSPHOLIPID SYNTHASE"/>
    <property type="match status" value="1"/>
</dbReference>
<evidence type="ECO:0000256" key="3">
    <source>
        <dbReference type="ARBA" id="ARBA00022679"/>
    </source>
</evidence>
<evidence type="ECO:0000313" key="7">
    <source>
        <dbReference type="Proteomes" id="UP000265619"/>
    </source>
</evidence>
<evidence type="ECO:0000256" key="1">
    <source>
        <dbReference type="ARBA" id="ARBA00010815"/>
    </source>
</evidence>
<evidence type="ECO:0000313" key="6">
    <source>
        <dbReference type="EMBL" id="RIX78397.1"/>
    </source>
</evidence>
<proteinExistence type="inferred from homology"/>
<keyword evidence="3" id="KW-0808">Transferase</keyword>
<dbReference type="SUPFAM" id="SSF53335">
    <property type="entry name" value="S-adenosyl-L-methionine-dependent methyltransferases"/>
    <property type="match status" value="1"/>
</dbReference>
<dbReference type="Proteomes" id="UP000265619">
    <property type="component" value="Unassembled WGS sequence"/>
</dbReference>
<evidence type="ECO:0000256" key="2">
    <source>
        <dbReference type="ARBA" id="ARBA00022603"/>
    </source>
</evidence>
<protein>
    <submittedName>
        <fullName evidence="6">Class I SAM-dependent methyltransferase</fullName>
    </submittedName>
</protein>
<keyword evidence="7" id="KW-1185">Reference proteome</keyword>
<dbReference type="EMBL" id="QXMN01000020">
    <property type="protein sequence ID" value="RIX78397.1"/>
    <property type="molecule type" value="Genomic_DNA"/>
</dbReference>
<dbReference type="GO" id="GO:0008610">
    <property type="term" value="P:lipid biosynthetic process"/>
    <property type="evidence" value="ECO:0007669"/>
    <property type="project" value="InterPro"/>
</dbReference>
<keyword evidence="5" id="KW-0443">Lipid metabolism</keyword>
<organism evidence="6 7">
    <name type="scientific">Acidovorax cavernicola</name>
    <dbReference type="NCBI Taxonomy" id="1675792"/>
    <lineage>
        <taxon>Bacteria</taxon>
        <taxon>Pseudomonadati</taxon>
        <taxon>Pseudomonadota</taxon>
        <taxon>Betaproteobacteria</taxon>
        <taxon>Burkholderiales</taxon>
        <taxon>Comamonadaceae</taxon>
        <taxon>Acidovorax</taxon>
    </lineage>
</organism>
<dbReference type="AlphaFoldDB" id="A0A9X8GUP3"/>
<dbReference type="PIRSF" id="PIRSF003085">
    <property type="entry name" value="CMAS"/>
    <property type="match status" value="1"/>
</dbReference>
<accession>A0A9X8GUP3</accession>
<evidence type="ECO:0000256" key="4">
    <source>
        <dbReference type="ARBA" id="ARBA00022691"/>
    </source>
</evidence>
<dbReference type="InterPro" id="IPR029063">
    <property type="entry name" value="SAM-dependent_MTases_sf"/>
</dbReference>
<comment type="caution">
    <text evidence="6">The sequence shown here is derived from an EMBL/GenBank/DDBJ whole genome shotgun (WGS) entry which is preliminary data.</text>
</comment>
<dbReference type="GO" id="GO:0032259">
    <property type="term" value="P:methylation"/>
    <property type="evidence" value="ECO:0007669"/>
    <property type="project" value="UniProtKB-KW"/>
</dbReference>
<dbReference type="RefSeq" id="WP_119555028.1">
    <property type="nucleotide sequence ID" value="NZ_QXMN01000020.1"/>
</dbReference>
<dbReference type="CDD" id="cd02440">
    <property type="entry name" value="AdoMet_MTases"/>
    <property type="match status" value="1"/>
</dbReference>
<comment type="similarity">
    <text evidence="1">Belongs to the CFA/CMAS family.</text>
</comment>
<dbReference type="InterPro" id="IPR050723">
    <property type="entry name" value="CFA/CMAS"/>
</dbReference>
<name>A0A9X8GUP3_9BURK</name>
<reference evidence="6 7" key="1">
    <citation type="submission" date="2018-09" db="EMBL/GenBank/DDBJ databases">
        <title>Acidovorax cavernicola nov. sp. isolated from Gruta de las Maravillas (Aracena, Spain).</title>
        <authorList>
            <person name="Jurado V."/>
            <person name="Gutierrez-Patricio S."/>
            <person name="Gonzalez-Pimentel J.L."/>
            <person name="Miller A.Z."/>
            <person name="Laiz L."/>
            <person name="Saiz-Jimenez C."/>
        </authorList>
    </citation>
    <scope>NUCLEOTIDE SEQUENCE [LARGE SCALE GENOMIC DNA]</scope>
    <source>
        <strain evidence="6 7">1011MAR4D40.2</strain>
    </source>
</reference>
<evidence type="ECO:0000256" key="5">
    <source>
        <dbReference type="ARBA" id="ARBA00023098"/>
    </source>
</evidence>
<dbReference type="PANTHER" id="PTHR43667">
    <property type="entry name" value="CYCLOPROPANE-FATTY-ACYL-PHOSPHOLIPID SYNTHASE"/>
    <property type="match status" value="1"/>
</dbReference>
<keyword evidence="2 6" id="KW-0489">Methyltransferase</keyword>
<dbReference type="Pfam" id="PF02353">
    <property type="entry name" value="CMAS"/>
    <property type="match status" value="1"/>
</dbReference>
<sequence length="423" mass="47161">MQHLIPKIESQLASLPVPIALELPDGRRVAQAGSRVTLAFKEWSVLAKLAGRQVGAIGEAYVEGKVQIEGAMRDLIDATVGLLPGNPAETDTSWWSRLQHRAKSRGSHSLRKDAAQIEFHYDVSDDFYALWLDPRRVYSCAYFRTPDLTLAQAQEAKLDHICRKLMLKPGERYLDVGSGWGALLLWAAEHYGVDATGITLSKNQHAHVQRLIEEKGLQGRVRVELRDYRDVPEDQPFDKISSVGMFEHVGAANMPTYFRKIHALLKPGGLVLNHGITSGELNYRQLGAGMGDFIEKYIFPGGELLHVTHVLRETAAAGLEMVDTESLRPHYARTLWAWSDALEAQLDTAREVLSQGSGRQGENAERILRAYRLYLAGSAMSFEQGWISLHQMLSTKPDGDVGRAGVLRGAQSVYPFARDYIYK</sequence>
<dbReference type="OrthoDB" id="9782855at2"/>